<dbReference type="EMBL" id="LLYA01000170">
    <property type="protein sequence ID" value="KRR21929.1"/>
    <property type="molecule type" value="Genomic_DNA"/>
</dbReference>
<name>A0A0R3MP56_9BRAD</name>
<reference evidence="6 7" key="1">
    <citation type="submission" date="2014-03" db="EMBL/GenBank/DDBJ databases">
        <title>Bradyrhizobium valentinum sp. nov., isolated from effective nodules of Lupinus mariae-josephae, a lupine endemic of basic-lime soils in Eastern Spain.</title>
        <authorList>
            <person name="Duran D."/>
            <person name="Rey L."/>
            <person name="Navarro A."/>
            <person name="Busquets A."/>
            <person name="Imperial J."/>
            <person name="Ruiz-Argueso T."/>
        </authorList>
    </citation>
    <scope>NUCLEOTIDE SEQUENCE [LARGE SCALE GENOMIC DNA]</scope>
    <source>
        <strain evidence="6 7">Ro19</strain>
    </source>
</reference>
<dbReference type="SMART" id="SM01130">
    <property type="entry name" value="DHDPS"/>
    <property type="match status" value="1"/>
</dbReference>
<accession>A0A0R3MP56</accession>
<sequence length="301" mass="32486">MKMRPTGVIPPMTTPFRKDGEIDFKLVAPQVDWLIAAGSHGMAAGGSTGEGHTLDHEEYRDLLAATVEAAKGRAPVIAGIIVDSTRDAIRRGKLVRDMDVAALQVTPVHYLFKPDEQAMVDHFRRMADQTGMPIIIYNVVPWSYLSPALLTRIMNEVPLVVGVKQSAGDLKLFADLMMMAPDKLIYSAVDALMYPSYTLGAHGSIAAILSAAPHASVELWNVVKAGNHTRALELHKKLLTLWNAIVSDDLPACTRYAQSLQGLPTTFSRAPMPEATPAQQAAIRRGLEGLGALGGSREAAE</sequence>
<feature type="active site" description="Proton donor/acceptor" evidence="4">
    <location>
        <position position="137"/>
    </location>
</feature>
<dbReference type="PRINTS" id="PR00146">
    <property type="entry name" value="DHPICSNTHASE"/>
</dbReference>
<dbReference type="PANTHER" id="PTHR12128:SF66">
    <property type="entry name" value="4-HYDROXY-2-OXOGLUTARATE ALDOLASE, MITOCHONDRIAL"/>
    <property type="match status" value="1"/>
</dbReference>
<keyword evidence="2 3" id="KW-0456">Lyase</keyword>
<dbReference type="InterPro" id="IPR013785">
    <property type="entry name" value="Aldolase_TIM"/>
</dbReference>
<dbReference type="Pfam" id="PF00701">
    <property type="entry name" value="DHDPS"/>
    <property type="match status" value="1"/>
</dbReference>
<evidence type="ECO:0000256" key="1">
    <source>
        <dbReference type="ARBA" id="ARBA00007592"/>
    </source>
</evidence>
<dbReference type="CDD" id="cd00408">
    <property type="entry name" value="DHDPS-like"/>
    <property type="match status" value="1"/>
</dbReference>
<evidence type="ECO:0000256" key="3">
    <source>
        <dbReference type="PIRNR" id="PIRNR001365"/>
    </source>
</evidence>
<dbReference type="RefSeq" id="WP_057845822.1">
    <property type="nucleotide sequence ID" value="NZ_LLYA01000170.1"/>
</dbReference>
<evidence type="ECO:0000256" key="2">
    <source>
        <dbReference type="ARBA" id="ARBA00023239"/>
    </source>
</evidence>
<gene>
    <name evidence="6" type="ORF">CQ13_07795</name>
</gene>
<organism evidence="6 7">
    <name type="scientific">Bradyrhizobium retamae</name>
    <dbReference type="NCBI Taxonomy" id="1300035"/>
    <lineage>
        <taxon>Bacteria</taxon>
        <taxon>Pseudomonadati</taxon>
        <taxon>Pseudomonadota</taxon>
        <taxon>Alphaproteobacteria</taxon>
        <taxon>Hyphomicrobiales</taxon>
        <taxon>Nitrobacteraceae</taxon>
        <taxon>Bradyrhizobium</taxon>
    </lineage>
</organism>
<dbReference type="Gene3D" id="3.20.20.70">
    <property type="entry name" value="Aldolase class I"/>
    <property type="match status" value="1"/>
</dbReference>
<dbReference type="GO" id="GO:0008840">
    <property type="term" value="F:4-hydroxy-tetrahydrodipicolinate synthase activity"/>
    <property type="evidence" value="ECO:0007669"/>
    <property type="project" value="TreeGrafter"/>
</dbReference>
<dbReference type="PANTHER" id="PTHR12128">
    <property type="entry name" value="DIHYDRODIPICOLINATE SYNTHASE"/>
    <property type="match status" value="1"/>
</dbReference>
<proteinExistence type="inferred from homology"/>
<feature type="active site" description="Schiff-base intermediate with substrate" evidence="4">
    <location>
        <position position="164"/>
    </location>
</feature>
<evidence type="ECO:0000256" key="4">
    <source>
        <dbReference type="PIRSR" id="PIRSR001365-1"/>
    </source>
</evidence>
<comment type="similarity">
    <text evidence="1 3">Belongs to the DapA family.</text>
</comment>
<keyword evidence="7" id="KW-1185">Reference proteome</keyword>
<feature type="binding site" evidence="5">
    <location>
        <position position="48"/>
    </location>
    <ligand>
        <name>pyruvate</name>
        <dbReference type="ChEBI" id="CHEBI:15361"/>
    </ligand>
</feature>
<dbReference type="InterPro" id="IPR002220">
    <property type="entry name" value="DapA-like"/>
</dbReference>
<evidence type="ECO:0000256" key="5">
    <source>
        <dbReference type="PIRSR" id="PIRSR001365-2"/>
    </source>
</evidence>
<evidence type="ECO:0000313" key="7">
    <source>
        <dbReference type="Proteomes" id="UP000052023"/>
    </source>
</evidence>
<dbReference type="AlphaFoldDB" id="A0A0R3MP56"/>
<dbReference type="Proteomes" id="UP000052023">
    <property type="component" value="Unassembled WGS sequence"/>
</dbReference>
<dbReference type="SUPFAM" id="SSF51569">
    <property type="entry name" value="Aldolase"/>
    <property type="match status" value="1"/>
</dbReference>
<protein>
    <submittedName>
        <fullName evidence="6">Dihydrodipicolinate synthase</fullName>
    </submittedName>
</protein>
<feature type="binding site" evidence="5">
    <location>
        <position position="205"/>
    </location>
    <ligand>
        <name>pyruvate</name>
        <dbReference type="ChEBI" id="CHEBI:15361"/>
    </ligand>
</feature>
<comment type="caution">
    <text evidence="6">The sequence shown here is derived from an EMBL/GenBank/DDBJ whole genome shotgun (WGS) entry which is preliminary data.</text>
</comment>
<dbReference type="OrthoDB" id="9778880at2"/>
<dbReference type="PIRSF" id="PIRSF001365">
    <property type="entry name" value="DHDPS"/>
    <property type="match status" value="1"/>
</dbReference>
<evidence type="ECO:0000313" key="6">
    <source>
        <dbReference type="EMBL" id="KRR21929.1"/>
    </source>
</evidence>